<gene>
    <name evidence="9" type="ORF">DJ018_08925</name>
</gene>
<dbReference type="OrthoDB" id="9811314at2"/>
<dbReference type="Pfam" id="PF00675">
    <property type="entry name" value="Peptidase_M16"/>
    <property type="match status" value="1"/>
</dbReference>
<evidence type="ECO:0000313" key="10">
    <source>
        <dbReference type="Proteomes" id="UP000249725"/>
    </source>
</evidence>
<reference evidence="10" key="1">
    <citation type="submission" date="2018-05" db="EMBL/GenBank/DDBJ databases">
        <authorList>
            <person name="Li X."/>
        </authorList>
    </citation>
    <scope>NUCLEOTIDE SEQUENCE [LARGE SCALE GENOMIC DNA]</scope>
    <source>
        <strain evidence="10">YIM 73061</strain>
    </source>
</reference>
<dbReference type="InterPro" id="IPR050626">
    <property type="entry name" value="Peptidase_M16"/>
</dbReference>
<dbReference type="Gene3D" id="3.30.830.10">
    <property type="entry name" value="Metalloenzyme, LuxS/M16 peptidase-like"/>
    <property type="match status" value="2"/>
</dbReference>
<dbReference type="Pfam" id="PF05193">
    <property type="entry name" value="Peptidase_M16_C"/>
    <property type="match status" value="1"/>
</dbReference>
<keyword evidence="2" id="KW-0645">Protease</keyword>
<dbReference type="PANTHER" id="PTHR43690:SF17">
    <property type="entry name" value="PROTEIN YHJJ"/>
    <property type="match status" value="1"/>
</dbReference>
<evidence type="ECO:0000259" key="8">
    <source>
        <dbReference type="Pfam" id="PF05193"/>
    </source>
</evidence>
<keyword evidence="4" id="KW-0862">Zinc</keyword>
<evidence type="ECO:0000256" key="1">
    <source>
        <dbReference type="ARBA" id="ARBA00007261"/>
    </source>
</evidence>
<organism evidence="9 10">
    <name type="scientific">Phenylobacterium deserti</name>
    <dbReference type="NCBI Taxonomy" id="1914756"/>
    <lineage>
        <taxon>Bacteria</taxon>
        <taxon>Pseudomonadati</taxon>
        <taxon>Pseudomonadota</taxon>
        <taxon>Alphaproteobacteria</taxon>
        <taxon>Caulobacterales</taxon>
        <taxon>Caulobacteraceae</taxon>
        <taxon>Phenylobacterium</taxon>
    </lineage>
</organism>
<keyword evidence="5" id="KW-0482">Metalloprotease</keyword>
<feature type="domain" description="Peptidase M16 C-terminal" evidence="8">
    <location>
        <begin position="208"/>
        <end position="392"/>
    </location>
</feature>
<comment type="caution">
    <text evidence="9">The sequence shown here is derived from an EMBL/GenBank/DDBJ whole genome shotgun (WGS) entry which is preliminary data.</text>
</comment>
<dbReference type="SUPFAM" id="SSF63411">
    <property type="entry name" value="LuxS/MPP-like metallohydrolase"/>
    <property type="match status" value="2"/>
</dbReference>
<evidence type="ECO:0000256" key="3">
    <source>
        <dbReference type="ARBA" id="ARBA00022801"/>
    </source>
</evidence>
<dbReference type="InterPro" id="IPR011249">
    <property type="entry name" value="Metalloenz_LuxS/M16"/>
</dbReference>
<dbReference type="AlphaFoldDB" id="A0A328AUJ9"/>
<comment type="similarity">
    <text evidence="1">Belongs to the peptidase M16 family.</text>
</comment>
<dbReference type="InterPro" id="IPR007863">
    <property type="entry name" value="Peptidase_M16_C"/>
</dbReference>
<dbReference type="PANTHER" id="PTHR43690">
    <property type="entry name" value="NARDILYSIN"/>
    <property type="match status" value="1"/>
</dbReference>
<dbReference type="GO" id="GO:0006508">
    <property type="term" value="P:proteolysis"/>
    <property type="evidence" value="ECO:0007669"/>
    <property type="project" value="UniProtKB-KW"/>
</dbReference>
<dbReference type="EMBL" id="QFYR01000001">
    <property type="protein sequence ID" value="RAK58297.1"/>
    <property type="molecule type" value="Genomic_DNA"/>
</dbReference>
<keyword evidence="10" id="KW-1185">Reference proteome</keyword>
<evidence type="ECO:0000313" key="9">
    <source>
        <dbReference type="EMBL" id="RAK58297.1"/>
    </source>
</evidence>
<evidence type="ECO:0000256" key="6">
    <source>
        <dbReference type="SAM" id="SignalP"/>
    </source>
</evidence>
<proteinExistence type="inferred from homology"/>
<protein>
    <submittedName>
        <fullName evidence="9">Insulinase family protein</fullName>
    </submittedName>
</protein>
<sequence>MRSALASAALAALLSTAAAAGLALPAQAQTRAAPAGRLKVETQSFTLSNGLKVVMSRDTSIPTATVGVYYGIGFRIEPRERTGFAHLFEHLMFQGSEHAPKGQFIGTITNAGGSLNGSTRFDYTNYYEVVPTNALERVLWLEADRMARPVINETVLKNQQGVVGNEVKVNVLNRPYGGWPWIDLPMAANTNWYNAHNFYGDLKEIEAATVDDATQFFKSFYRPNNAVLVVLGDIDYAQTRAMITRYFGGIPSGAAVTLPDISEPRQTEEKVSSRLDKLAPKPGYAIGYHVPKRGTPEWYAMGLLDQILAQGEDSRLHQKLVKEKAVTGSVDAGINIGLGNMFNYNGPMLWTVSFTHDADRKREEITAAVDEVITDIQNRPISTEELERARTKMRSDLYAMLDSSTRFGLVDLIASYALFDGDAGAVNRIEDGFAKVTPQLIQATAREYLRPTNRTFALIEAGAGAQTGAAK</sequence>
<dbReference type="GO" id="GO:0046872">
    <property type="term" value="F:metal ion binding"/>
    <property type="evidence" value="ECO:0007669"/>
    <property type="project" value="InterPro"/>
</dbReference>
<feature type="chain" id="PRO_5016400111" evidence="6">
    <location>
        <begin position="29"/>
        <end position="471"/>
    </location>
</feature>
<dbReference type="InterPro" id="IPR011765">
    <property type="entry name" value="Pept_M16_N"/>
</dbReference>
<evidence type="ECO:0000259" key="7">
    <source>
        <dbReference type="Pfam" id="PF00675"/>
    </source>
</evidence>
<evidence type="ECO:0000256" key="4">
    <source>
        <dbReference type="ARBA" id="ARBA00022833"/>
    </source>
</evidence>
<feature type="signal peptide" evidence="6">
    <location>
        <begin position="1"/>
        <end position="28"/>
    </location>
</feature>
<accession>A0A328AUJ9</accession>
<dbReference type="GO" id="GO:0008237">
    <property type="term" value="F:metallopeptidase activity"/>
    <property type="evidence" value="ECO:0007669"/>
    <property type="project" value="UniProtKB-KW"/>
</dbReference>
<keyword evidence="6" id="KW-0732">Signal</keyword>
<name>A0A328AUJ9_9CAUL</name>
<dbReference type="Proteomes" id="UP000249725">
    <property type="component" value="Unassembled WGS sequence"/>
</dbReference>
<evidence type="ECO:0000256" key="2">
    <source>
        <dbReference type="ARBA" id="ARBA00022670"/>
    </source>
</evidence>
<evidence type="ECO:0000256" key="5">
    <source>
        <dbReference type="ARBA" id="ARBA00023049"/>
    </source>
</evidence>
<feature type="domain" description="Peptidase M16 N-terminal" evidence="7">
    <location>
        <begin position="52"/>
        <end position="169"/>
    </location>
</feature>
<keyword evidence="3" id="KW-0378">Hydrolase</keyword>